<name>A0A4P6ERQ0_9MICO</name>
<proteinExistence type="inferred from homology"/>
<dbReference type="AlphaFoldDB" id="A0A4P6ERQ0"/>
<evidence type="ECO:0000256" key="1">
    <source>
        <dbReference type="ARBA" id="ARBA00005417"/>
    </source>
</evidence>
<comment type="similarity">
    <text evidence="1">Belongs to the ABC transporter superfamily.</text>
</comment>
<sequence>MPLVAENSPLLAVKGLEVAYGSRTVVHGVDLEIRRGEKVALVGQSGSGKSTLVAALLDLLPGAGRVTAGTVLLDDVLLLGEGADPAQVAAARGPRIGLVPQDPATNLSPTMRVGDQVADALRYGTKDRGGLRGGARRRRVVELFDEAGIPDPARRSRQYPHEFSGGMRQRVLIARALAREPELLVADEPTSALDVTVQRRILDHLQGLVDARGTALLLVTHDLGIAADRADRIVVMLDGRVVEDGDPDQVLRDPRHEYTRRLIDSAPSVTAAKAISARVEVTGMPGAPGDDAPRPDVVTVRDVVKEFAVRGSRTKVRAVDGVSFTVPRGTTTALVGESGSGKTTISRILLGLETATSGTALVNDTDLSTCTRRERRAVRRTVQPVFQDPYGSLDPTHTVHRLVDEPLRVLGVGDRLSRRRRVAELLDQVALPTDVLHRRPGELSGGQRQRVAIARALAPEPALLVCDEAVSALDVLVQDQVLALLADLQQQLGVSYLFITHDLAVVRQIADNVVVLRHGSVAESGSVDDVFLSPQSDYTRELLGAIPGAAFLR</sequence>
<evidence type="ECO:0000259" key="5">
    <source>
        <dbReference type="PROSITE" id="PS50893"/>
    </source>
</evidence>
<accession>A0A4P6ERQ0</accession>
<keyword evidence="2" id="KW-0813">Transport</keyword>
<dbReference type="InterPro" id="IPR027417">
    <property type="entry name" value="P-loop_NTPase"/>
</dbReference>
<keyword evidence="4 6" id="KW-0067">ATP-binding</keyword>
<reference evidence="6 7" key="1">
    <citation type="submission" date="2019-01" db="EMBL/GenBank/DDBJ databases">
        <title>Genome sequencing of strain 2JSPR-7.</title>
        <authorList>
            <person name="Heo J."/>
            <person name="Kim S.-J."/>
            <person name="Kim J.-S."/>
            <person name="Hong S.-B."/>
            <person name="Kwon S.-W."/>
        </authorList>
    </citation>
    <scope>NUCLEOTIDE SEQUENCE [LARGE SCALE GENOMIC DNA]</scope>
    <source>
        <strain evidence="6 7">2JSPR-7</strain>
    </source>
</reference>
<gene>
    <name evidence="6" type="ORF">ET495_07150</name>
</gene>
<dbReference type="GO" id="GO:0016887">
    <property type="term" value="F:ATP hydrolysis activity"/>
    <property type="evidence" value="ECO:0007669"/>
    <property type="project" value="InterPro"/>
</dbReference>
<dbReference type="Proteomes" id="UP000291758">
    <property type="component" value="Chromosome"/>
</dbReference>
<dbReference type="InterPro" id="IPR017871">
    <property type="entry name" value="ABC_transporter-like_CS"/>
</dbReference>
<dbReference type="PANTHER" id="PTHR43776:SF7">
    <property type="entry name" value="D,D-DIPEPTIDE TRANSPORT ATP-BINDING PROTEIN DDPF-RELATED"/>
    <property type="match status" value="1"/>
</dbReference>
<dbReference type="InterPro" id="IPR003593">
    <property type="entry name" value="AAA+_ATPase"/>
</dbReference>
<evidence type="ECO:0000313" key="7">
    <source>
        <dbReference type="Proteomes" id="UP000291758"/>
    </source>
</evidence>
<dbReference type="PROSITE" id="PS00211">
    <property type="entry name" value="ABC_TRANSPORTER_1"/>
    <property type="match status" value="2"/>
</dbReference>
<evidence type="ECO:0000256" key="2">
    <source>
        <dbReference type="ARBA" id="ARBA00022448"/>
    </source>
</evidence>
<dbReference type="Pfam" id="PF08352">
    <property type="entry name" value="oligo_HPY"/>
    <property type="match status" value="1"/>
</dbReference>
<dbReference type="GO" id="GO:0055085">
    <property type="term" value="P:transmembrane transport"/>
    <property type="evidence" value="ECO:0007669"/>
    <property type="project" value="UniProtKB-ARBA"/>
</dbReference>
<dbReference type="SUPFAM" id="SSF52540">
    <property type="entry name" value="P-loop containing nucleoside triphosphate hydrolases"/>
    <property type="match status" value="2"/>
</dbReference>
<organism evidence="6 7">
    <name type="scientific">Xylanimonas allomyrinae</name>
    <dbReference type="NCBI Taxonomy" id="2509459"/>
    <lineage>
        <taxon>Bacteria</taxon>
        <taxon>Bacillati</taxon>
        <taxon>Actinomycetota</taxon>
        <taxon>Actinomycetes</taxon>
        <taxon>Micrococcales</taxon>
        <taxon>Promicromonosporaceae</taxon>
        <taxon>Xylanimonas</taxon>
    </lineage>
</organism>
<dbReference type="PANTHER" id="PTHR43776">
    <property type="entry name" value="TRANSPORT ATP-BINDING PROTEIN"/>
    <property type="match status" value="1"/>
</dbReference>
<dbReference type="KEGG" id="xyl:ET495_07150"/>
<evidence type="ECO:0000256" key="4">
    <source>
        <dbReference type="ARBA" id="ARBA00022840"/>
    </source>
</evidence>
<dbReference type="Pfam" id="PF00005">
    <property type="entry name" value="ABC_tran"/>
    <property type="match status" value="2"/>
</dbReference>
<evidence type="ECO:0000256" key="3">
    <source>
        <dbReference type="ARBA" id="ARBA00022741"/>
    </source>
</evidence>
<dbReference type="PROSITE" id="PS50893">
    <property type="entry name" value="ABC_TRANSPORTER_2"/>
    <property type="match status" value="2"/>
</dbReference>
<keyword evidence="3" id="KW-0547">Nucleotide-binding</keyword>
<dbReference type="OrthoDB" id="4008250at2"/>
<dbReference type="NCBIfam" id="NF007739">
    <property type="entry name" value="PRK10419.1"/>
    <property type="match status" value="2"/>
</dbReference>
<dbReference type="InterPro" id="IPR050319">
    <property type="entry name" value="ABC_transp_ATP-bind"/>
</dbReference>
<keyword evidence="7" id="KW-1185">Reference proteome</keyword>
<dbReference type="SMART" id="SM00382">
    <property type="entry name" value="AAA"/>
    <property type="match status" value="2"/>
</dbReference>
<dbReference type="GO" id="GO:0005524">
    <property type="term" value="F:ATP binding"/>
    <property type="evidence" value="ECO:0007669"/>
    <property type="project" value="UniProtKB-KW"/>
</dbReference>
<protein>
    <submittedName>
        <fullName evidence="6">ABC transporter ATP-binding protein</fullName>
    </submittedName>
</protein>
<dbReference type="InterPro" id="IPR003439">
    <property type="entry name" value="ABC_transporter-like_ATP-bd"/>
</dbReference>
<dbReference type="CDD" id="cd03257">
    <property type="entry name" value="ABC_NikE_OppD_transporters"/>
    <property type="match status" value="2"/>
</dbReference>
<dbReference type="NCBIfam" id="NF008453">
    <property type="entry name" value="PRK11308.1"/>
    <property type="match status" value="2"/>
</dbReference>
<dbReference type="Gene3D" id="3.40.50.300">
    <property type="entry name" value="P-loop containing nucleotide triphosphate hydrolases"/>
    <property type="match status" value="2"/>
</dbReference>
<evidence type="ECO:0000313" key="6">
    <source>
        <dbReference type="EMBL" id="QAY63057.1"/>
    </source>
</evidence>
<dbReference type="InterPro" id="IPR013563">
    <property type="entry name" value="Oligopep_ABC_C"/>
</dbReference>
<feature type="domain" description="ABC transporter" evidence="5">
    <location>
        <begin position="298"/>
        <end position="543"/>
    </location>
</feature>
<feature type="domain" description="ABC transporter" evidence="5">
    <location>
        <begin position="11"/>
        <end position="263"/>
    </location>
</feature>
<dbReference type="EMBL" id="CP035495">
    <property type="protein sequence ID" value="QAY63057.1"/>
    <property type="molecule type" value="Genomic_DNA"/>
</dbReference>
<dbReference type="RefSeq" id="WP_129203797.1">
    <property type="nucleotide sequence ID" value="NZ_CP035495.1"/>
</dbReference>
<dbReference type="GO" id="GO:0015833">
    <property type="term" value="P:peptide transport"/>
    <property type="evidence" value="ECO:0007669"/>
    <property type="project" value="InterPro"/>
</dbReference>